<dbReference type="RefSeq" id="WP_219537577.1">
    <property type="nucleotide sequence ID" value="NZ_JAHKRM010000039.1"/>
</dbReference>
<evidence type="ECO:0000313" key="2">
    <source>
        <dbReference type="Proteomes" id="UP001597097"/>
    </source>
</evidence>
<sequence length="111" mass="12090">MNDLSTALPWMRQGSDRLLTLVEKLTDDDFHDQPPAWLDARPRHRACGAQRRHLNTLLVGSACRTYKPAQPLGTARDGLAGRDRSAISPPVRALATLPGLWNAVASGAQPL</sequence>
<name>A0ABW4GUK2_9ACTN</name>
<organism evidence="1 2">
    <name type="scientific">Nonomuraea guangzhouensis</name>
    <dbReference type="NCBI Taxonomy" id="1291555"/>
    <lineage>
        <taxon>Bacteria</taxon>
        <taxon>Bacillati</taxon>
        <taxon>Actinomycetota</taxon>
        <taxon>Actinomycetes</taxon>
        <taxon>Streptosporangiales</taxon>
        <taxon>Streptosporangiaceae</taxon>
        <taxon>Nonomuraea</taxon>
    </lineage>
</organism>
<accession>A0ABW4GUK2</accession>
<dbReference type="Proteomes" id="UP001597097">
    <property type="component" value="Unassembled WGS sequence"/>
</dbReference>
<dbReference type="EMBL" id="JBHUCM010000059">
    <property type="protein sequence ID" value="MFD1546194.1"/>
    <property type="molecule type" value="Genomic_DNA"/>
</dbReference>
<protein>
    <submittedName>
        <fullName evidence="1">Uncharacterized protein</fullName>
    </submittedName>
</protein>
<gene>
    <name evidence="1" type="ORF">ACFSJ0_54810</name>
</gene>
<comment type="caution">
    <text evidence="1">The sequence shown here is derived from an EMBL/GenBank/DDBJ whole genome shotgun (WGS) entry which is preliminary data.</text>
</comment>
<keyword evidence="2" id="KW-1185">Reference proteome</keyword>
<reference evidence="2" key="1">
    <citation type="journal article" date="2019" name="Int. J. Syst. Evol. Microbiol.">
        <title>The Global Catalogue of Microorganisms (GCM) 10K type strain sequencing project: providing services to taxonomists for standard genome sequencing and annotation.</title>
        <authorList>
            <consortium name="The Broad Institute Genomics Platform"/>
            <consortium name="The Broad Institute Genome Sequencing Center for Infectious Disease"/>
            <person name="Wu L."/>
            <person name="Ma J."/>
        </authorList>
    </citation>
    <scope>NUCLEOTIDE SEQUENCE [LARGE SCALE GENOMIC DNA]</scope>
    <source>
        <strain evidence="2">CGMCC 1.15399</strain>
    </source>
</reference>
<proteinExistence type="predicted"/>
<evidence type="ECO:0000313" key="1">
    <source>
        <dbReference type="EMBL" id="MFD1546194.1"/>
    </source>
</evidence>